<evidence type="ECO:0000259" key="5">
    <source>
        <dbReference type="Pfam" id="PF00703"/>
    </source>
</evidence>
<dbReference type="PANTHER" id="PTHR42732:SF2">
    <property type="entry name" value="BETA-MANNOSIDASE"/>
    <property type="match status" value="1"/>
</dbReference>
<dbReference type="SUPFAM" id="SSF51445">
    <property type="entry name" value="(Trans)glycosidases"/>
    <property type="match status" value="1"/>
</dbReference>
<dbReference type="SUPFAM" id="SSF49303">
    <property type="entry name" value="beta-Galactosidase/glucuronidase domain"/>
    <property type="match status" value="1"/>
</dbReference>
<dbReference type="AlphaFoldDB" id="A0A521CRQ8"/>
<dbReference type="InterPro" id="IPR008979">
    <property type="entry name" value="Galactose-bd-like_sf"/>
</dbReference>
<keyword evidence="9" id="KW-1185">Reference proteome</keyword>
<dbReference type="InterPro" id="IPR006103">
    <property type="entry name" value="Glyco_hydro_2_cat"/>
</dbReference>
<name>A0A521CRQ8_9BACT</name>
<keyword evidence="4" id="KW-0732">Signal</keyword>
<dbReference type="InterPro" id="IPR051913">
    <property type="entry name" value="GH2_Domain-Containing"/>
</dbReference>
<feature type="signal peptide" evidence="4">
    <location>
        <begin position="1"/>
        <end position="24"/>
    </location>
</feature>
<dbReference type="GO" id="GO:0004553">
    <property type="term" value="F:hydrolase activity, hydrolyzing O-glycosyl compounds"/>
    <property type="evidence" value="ECO:0007669"/>
    <property type="project" value="InterPro"/>
</dbReference>
<dbReference type="RefSeq" id="WP_221929990.1">
    <property type="nucleotide sequence ID" value="NZ_FXTH01000007.1"/>
</dbReference>
<evidence type="ECO:0000256" key="4">
    <source>
        <dbReference type="SAM" id="SignalP"/>
    </source>
</evidence>
<dbReference type="Proteomes" id="UP000317593">
    <property type="component" value="Unassembled WGS sequence"/>
</dbReference>
<dbReference type="Pfam" id="PF02836">
    <property type="entry name" value="Glyco_hydro_2_C"/>
    <property type="match status" value="1"/>
</dbReference>
<reference evidence="8 9" key="1">
    <citation type="submission" date="2017-05" db="EMBL/GenBank/DDBJ databases">
        <authorList>
            <person name="Varghese N."/>
            <person name="Submissions S."/>
        </authorList>
    </citation>
    <scope>NUCLEOTIDE SEQUENCE [LARGE SCALE GENOMIC DNA]</scope>
    <source>
        <strain evidence="8 9">DSM 21194</strain>
    </source>
</reference>
<dbReference type="EMBL" id="FXTH01000007">
    <property type="protein sequence ID" value="SMO62065.1"/>
    <property type="molecule type" value="Genomic_DNA"/>
</dbReference>
<dbReference type="InterPro" id="IPR013783">
    <property type="entry name" value="Ig-like_fold"/>
</dbReference>
<accession>A0A521CRQ8</accession>
<dbReference type="Gene3D" id="3.20.20.80">
    <property type="entry name" value="Glycosidases"/>
    <property type="match status" value="1"/>
</dbReference>
<evidence type="ECO:0000259" key="7">
    <source>
        <dbReference type="Pfam" id="PF02837"/>
    </source>
</evidence>
<keyword evidence="3" id="KW-0326">Glycosidase</keyword>
<organism evidence="8 9">
    <name type="scientific">Fodinibius sediminis</name>
    <dbReference type="NCBI Taxonomy" id="1214077"/>
    <lineage>
        <taxon>Bacteria</taxon>
        <taxon>Pseudomonadati</taxon>
        <taxon>Balneolota</taxon>
        <taxon>Balneolia</taxon>
        <taxon>Balneolales</taxon>
        <taxon>Balneolaceae</taxon>
        <taxon>Fodinibius</taxon>
    </lineage>
</organism>
<protein>
    <submittedName>
        <fullName evidence="8">Glycosyl hydrolases family 2, TIM barrel domain</fullName>
    </submittedName>
</protein>
<feature type="domain" description="Glycosyl hydrolases family 2 sugar binding" evidence="7">
    <location>
        <begin position="92"/>
        <end position="180"/>
    </location>
</feature>
<gene>
    <name evidence="8" type="ORF">SAMN06265218_10727</name>
</gene>
<comment type="similarity">
    <text evidence="1">Belongs to the glycosyl hydrolase 2 family.</text>
</comment>
<keyword evidence="2 8" id="KW-0378">Hydrolase</keyword>
<feature type="domain" description="Glycoside hydrolase family 2 catalytic" evidence="6">
    <location>
        <begin position="357"/>
        <end position="488"/>
    </location>
</feature>
<feature type="domain" description="Glycoside hydrolase family 2 immunoglobulin-like beta-sandwich" evidence="5">
    <location>
        <begin position="221"/>
        <end position="315"/>
    </location>
</feature>
<dbReference type="Pfam" id="PF02837">
    <property type="entry name" value="Glyco_hydro_2_N"/>
    <property type="match status" value="1"/>
</dbReference>
<dbReference type="InterPro" id="IPR006104">
    <property type="entry name" value="Glyco_hydro_2_N"/>
</dbReference>
<dbReference type="InterPro" id="IPR036156">
    <property type="entry name" value="Beta-gal/glucu_dom_sf"/>
</dbReference>
<proteinExistence type="inferred from homology"/>
<dbReference type="Gene3D" id="2.60.120.260">
    <property type="entry name" value="Galactose-binding domain-like"/>
    <property type="match status" value="1"/>
</dbReference>
<dbReference type="Pfam" id="PF00703">
    <property type="entry name" value="Glyco_hydro_2"/>
    <property type="match status" value="1"/>
</dbReference>
<evidence type="ECO:0000313" key="8">
    <source>
        <dbReference type="EMBL" id="SMO62065.1"/>
    </source>
</evidence>
<evidence type="ECO:0000256" key="2">
    <source>
        <dbReference type="ARBA" id="ARBA00022801"/>
    </source>
</evidence>
<evidence type="ECO:0000259" key="6">
    <source>
        <dbReference type="Pfam" id="PF02836"/>
    </source>
</evidence>
<dbReference type="PANTHER" id="PTHR42732">
    <property type="entry name" value="BETA-GALACTOSIDASE"/>
    <property type="match status" value="1"/>
</dbReference>
<dbReference type="SUPFAM" id="SSF49785">
    <property type="entry name" value="Galactose-binding domain-like"/>
    <property type="match status" value="1"/>
</dbReference>
<evidence type="ECO:0000256" key="3">
    <source>
        <dbReference type="ARBA" id="ARBA00023295"/>
    </source>
</evidence>
<evidence type="ECO:0000256" key="1">
    <source>
        <dbReference type="ARBA" id="ARBA00007401"/>
    </source>
</evidence>
<sequence>MNNIRCFIPAFFIIGFLMPGTASGQSQATAWKQAESPLMTKWSAEVGPENALPEYPRPMMKREEWQNLNGLWDFKISRKGDDGGEYNRKILVPYPVESALSGIKKKVGAANRVWYRRTFRVDNPHENGRVLLHFGASDWETDVRINGSYVGKHRGGYDSFTFDITDYLKDSGQEIELTVWDPTDLGHQPVGKQTHDPRSIWYTAVTGIWQTVWLEYVPHGYISDLKITPDVDNSRVKVELETEGLSPDHKIRVAALKEGDTVGESRGNPAQTFIIPLEDPRLWSPETPFLYDLEVELLDSEGTVVDRVSSYFGMRKIAIAKSDDGYTRLFLNNKPLFQLGPLDQGWWPDGLYTAPTDEALKYDLEITKKLGYNMLRKHVKVEPQRFYYWADKLGIIVWQDMPSGDMRPGQIPGRTHESARQFKKEYKRLIDARYNHPSIVMWVPFNEGWGQFQTRDIVEWTKNYDPTRLVNNASGWHDQKVGDVIDMHEYPGPDMPDAEDNRAAVLGEFGGQALVVKDHLWIQDFSRAPSHYETSQSKATLHETYDRMIEELRALKDEGLSAAVYTQTTDVESEVNGLMAYDREVVKFDFEHLQEIHQQLIEE</sequence>
<dbReference type="InterPro" id="IPR006102">
    <property type="entry name" value="Ig-like_GH2"/>
</dbReference>
<dbReference type="GO" id="GO:0005975">
    <property type="term" value="P:carbohydrate metabolic process"/>
    <property type="evidence" value="ECO:0007669"/>
    <property type="project" value="InterPro"/>
</dbReference>
<evidence type="ECO:0000313" key="9">
    <source>
        <dbReference type="Proteomes" id="UP000317593"/>
    </source>
</evidence>
<dbReference type="InterPro" id="IPR017853">
    <property type="entry name" value="GH"/>
</dbReference>
<feature type="chain" id="PRO_5021824429" evidence="4">
    <location>
        <begin position="25"/>
        <end position="603"/>
    </location>
</feature>
<dbReference type="Gene3D" id="2.60.40.10">
    <property type="entry name" value="Immunoglobulins"/>
    <property type="match status" value="1"/>
</dbReference>